<dbReference type="Proteomes" id="UP000623129">
    <property type="component" value="Unassembled WGS sequence"/>
</dbReference>
<dbReference type="PANTHER" id="PTHR12289:SF41">
    <property type="entry name" value="FAILED AXON CONNECTIONS-RELATED"/>
    <property type="match status" value="1"/>
</dbReference>
<protein>
    <submittedName>
        <fullName evidence="2">Mitochondrial outer membrane import complex protein METAXIN-like protein</fullName>
    </submittedName>
</protein>
<dbReference type="Pfam" id="PF17171">
    <property type="entry name" value="GST_C_6"/>
    <property type="match status" value="1"/>
</dbReference>
<feature type="domain" description="Metaxin glutathione S-transferase" evidence="1">
    <location>
        <begin position="91"/>
        <end position="134"/>
    </location>
</feature>
<dbReference type="PANTHER" id="PTHR12289">
    <property type="entry name" value="METAXIN RELATED"/>
    <property type="match status" value="1"/>
</dbReference>
<evidence type="ECO:0000313" key="3">
    <source>
        <dbReference type="Proteomes" id="UP000623129"/>
    </source>
</evidence>
<evidence type="ECO:0000313" key="2">
    <source>
        <dbReference type="EMBL" id="KAF3325844.1"/>
    </source>
</evidence>
<keyword evidence="3" id="KW-1185">Reference proteome</keyword>
<dbReference type="InterPro" id="IPR050931">
    <property type="entry name" value="Mito_Protein_Transport_Metaxin"/>
</dbReference>
<dbReference type="EMBL" id="SWLB01000019">
    <property type="protein sequence ID" value="KAF3325844.1"/>
    <property type="molecule type" value="Genomic_DNA"/>
</dbReference>
<dbReference type="OrthoDB" id="5835136at2759"/>
<comment type="caution">
    <text evidence="2">The sequence shown here is derived from an EMBL/GenBank/DDBJ whole genome shotgun (WGS) entry which is preliminary data.</text>
</comment>
<accession>A0A833VJD6</accession>
<gene>
    <name evidence="2" type="ORF">FCM35_KLT08924</name>
</gene>
<organism evidence="2 3">
    <name type="scientific">Carex littledalei</name>
    <dbReference type="NCBI Taxonomy" id="544730"/>
    <lineage>
        <taxon>Eukaryota</taxon>
        <taxon>Viridiplantae</taxon>
        <taxon>Streptophyta</taxon>
        <taxon>Embryophyta</taxon>
        <taxon>Tracheophyta</taxon>
        <taxon>Spermatophyta</taxon>
        <taxon>Magnoliopsida</taxon>
        <taxon>Liliopsida</taxon>
        <taxon>Poales</taxon>
        <taxon>Cyperaceae</taxon>
        <taxon>Cyperoideae</taxon>
        <taxon>Cariceae</taxon>
        <taxon>Carex</taxon>
        <taxon>Carex subgen. Euthyceras</taxon>
    </lineage>
</organism>
<dbReference type="GO" id="GO:0006626">
    <property type="term" value="P:protein targeting to mitochondrion"/>
    <property type="evidence" value="ECO:0007669"/>
    <property type="project" value="TreeGrafter"/>
</dbReference>
<dbReference type="InterPro" id="IPR033468">
    <property type="entry name" value="Metaxin_GST"/>
</dbReference>
<reference evidence="2" key="1">
    <citation type="submission" date="2020-01" db="EMBL/GenBank/DDBJ databases">
        <title>Genome sequence of Kobresia littledalei, the first chromosome-level genome in the family Cyperaceae.</title>
        <authorList>
            <person name="Qu G."/>
        </authorList>
    </citation>
    <scope>NUCLEOTIDE SEQUENCE</scope>
    <source>
        <strain evidence="2">C.B.Clarke</strain>
        <tissue evidence="2">Leaf</tissue>
    </source>
</reference>
<evidence type="ECO:0000259" key="1">
    <source>
        <dbReference type="Pfam" id="PF17171"/>
    </source>
</evidence>
<proteinExistence type="predicted"/>
<name>A0A833VJD6_9POAL</name>
<sequence length="172" mass="19768">MCYCKNNSTSGYELCVKVSTKAMVSSWLYEATMYELWIAIVGDLAHHIYFSDHPWPIGKILLWKKTYDVKKLLGVTSLNCEEREAEIYKKANEAYDALSLKLGDQVFFFDNRPIDVDALFLGHALFVLHALLNRENSNNSIFPNSIIIFDPAKSIGKWRHATNIIRIFSNDK</sequence>
<dbReference type="GO" id="GO:0005741">
    <property type="term" value="C:mitochondrial outer membrane"/>
    <property type="evidence" value="ECO:0007669"/>
    <property type="project" value="TreeGrafter"/>
</dbReference>
<dbReference type="AlphaFoldDB" id="A0A833VJD6"/>